<keyword evidence="6 11" id="KW-0798">TonB box</keyword>
<dbReference type="EMBL" id="BKCF01000001">
    <property type="protein sequence ID" value="GEQ85044.1"/>
    <property type="molecule type" value="Genomic_DNA"/>
</dbReference>
<keyword evidence="5 12" id="KW-0732">Signal</keyword>
<keyword evidence="9 10" id="KW-0998">Cell outer membrane</keyword>
<evidence type="ECO:0000256" key="6">
    <source>
        <dbReference type="ARBA" id="ARBA00023077"/>
    </source>
</evidence>
<keyword evidence="7 10" id="KW-0472">Membrane</keyword>
<evidence type="ECO:0000259" key="13">
    <source>
        <dbReference type="Pfam" id="PF00593"/>
    </source>
</evidence>
<dbReference type="AlphaFoldDB" id="A0A5J4FVD6"/>
<feature type="signal peptide" evidence="12">
    <location>
        <begin position="1"/>
        <end position="20"/>
    </location>
</feature>
<evidence type="ECO:0000256" key="11">
    <source>
        <dbReference type="RuleBase" id="RU003357"/>
    </source>
</evidence>
<sequence length="803" mass="89463">MKKTVLYLSILLISVTTAFSQEIQILDNDSSDPIPGVAVFNPDKTKSAVSDFDGFVNISGFRDNEVLIFQHISHAALQLKKSQIISAGNKVMMSQNASSLDEVVLSVSKFGQNKRDIPQQIVSVNSEDVLFSNPQTAADLLERSGQVYVQKSQLGGGSPLIRGFSTNRLLIAVDGVRFNTAIFRAGNVQNVISIDPFAVERTEVILGPGSVAYGSDAIGGVMSFYTKKPKFSFEDGLAISGNATVRYATANNEKTGHFDFNIGAKEWAFLTSVTYSDFDDLEMGSKGPDDYLRPDYVETINGIDTIIENENPELQKFTGYSQINAMQKIRYRPSDKWNFDLGLFYTTTSDYPRYDRLIRRRNGELRSAEWYYGPQEWLSGNLQARNTAYNNSFFDESVATISFQQFKESRNDRDFGDNILFQTEEKVSAYTVAWDFEKDWNETKFNYGVEYVYNKIGSTGQQTDVTTNIATRDVSRYPDGSTWQSIAAYASTTLKFTDDLSFQGGMRYNQVIVDATFDPTLYDLPFEEANINTGAFTGSAGLSFNPNETLGLRMNFGTAFRAPNIDDVGKVFDSEPGSVVVPNPDLEAEYAYTGEIGTTLNFENVVKLDVATFYTVLEDALVRRDFELGGETEILYQGELSNVQAIQNSGKAEVYGFEAGLEINFSKALQLTSQYNITDGYTDEDDGSRAPIRHAAPQFGNTHFIYNKGKLKVDAYVVYNGQFDFQDLAPSQQNNAYIYAEDENGDPFSPSWETLNVAAQYKLTDALQLNATLENITDQRYRTYSSGITAAGRNLIVAATYVF</sequence>
<dbReference type="OrthoDB" id="9764669at2"/>
<keyword evidence="4 10" id="KW-0812">Transmembrane</keyword>
<dbReference type="InterPro" id="IPR037066">
    <property type="entry name" value="Plug_dom_sf"/>
</dbReference>
<evidence type="ECO:0008006" key="17">
    <source>
        <dbReference type="Google" id="ProtNLM"/>
    </source>
</evidence>
<dbReference type="Gene3D" id="2.170.130.10">
    <property type="entry name" value="TonB-dependent receptor, plug domain"/>
    <property type="match status" value="1"/>
</dbReference>
<dbReference type="GO" id="GO:0044718">
    <property type="term" value="P:siderophore transmembrane transport"/>
    <property type="evidence" value="ECO:0007669"/>
    <property type="project" value="TreeGrafter"/>
</dbReference>
<comment type="similarity">
    <text evidence="10 11">Belongs to the TonB-dependent receptor family.</text>
</comment>
<dbReference type="Pfam" id="PF00593">
    <property type="entry name" value="TonB_dep_Rec_b-barrel"/>
    <property type="match status" value="1"/>
</dbReference>
<keyword evidence="2 10" id="KW-0813">Transport</keyword>
<dbReference type="Proteomes" id="UP000326994">
    <property type="component" value="Unassembled WGS sequence"/>
</dbReference>
<dbReference type="InterPro" id="IPR000531">
    <property type="entry name" value="Beta-barrel_TonB"/>
</dbReference>
<dbReference type="SUPFAM" id="SSF56935">
    <property type="entry name" value="Porins"/>
    <property type="match status" value="1"/>
</dbReference>
<evidence type="ECO:0000259" key="14">
    <source>
        <dbReference type="Pfam" id="PF07715"/>
    </source>
</evidence>
<dbReference type="PROSITE" id="PS01156">
    <property type="entry name" value="TONB_DEPENDENT_REC_2"/>
    <property type="match status" value="1"/>
</dbReference>
<keyword evidence="3 10" id="KW-1134">Transmembrane beta strand</keyword>
<dbReference type="GO" id="GO:0009279">
    <property type="term" value="C:cell outer membrane"/>
    <property type="evidence" value="ECO:0007669"/>
    <property type="project" value="UniProtKB-SubCell"/>
</dbReference>
<reference evidence="15 16" key="1">
    <citation type="submission" date="2019-08" db="EMBL/GenBank/DDBJ databases">
        <title>Ulvibacter marinistellae sp. nov., isolated from a starfish, Patiria pectinifera.</title>
        <authorList>
            <person name="Kawano K."/>
            <person name="Ushijima N."/>
            <person name="Kihara M."/>
            <person name="Itoh H."/>
        </authorList>
    </citation>
    <scope>NUCLEOTIDE SEQUENCE [LARGE SCALE GENOMIC DNA]</scope>
    <source>
        <strain evidence="15 16">KK4</strain>
    </source>
</reference>
<evidence type="ECO:0000313" key="15">
    <source>
        <dbReference type="EMBL" id="GEQ85044.1"/>
    </source>
</evidence>
<evidence type="ECO:0000256" key="1">
    <source>
        <dbReference type="ARBA" id="ARBA00004571"/>
    </source>
</evidence>
<evidence type="ECO:0000256" key="8">
    <source>
        <dbReference type="ARBA" id="ARBA00023170"/>
    </source>
</evidence>
<dbReference type="RefSeq" id="WP_151892980.1">
    <property type="nucleotide sequence ID" value="NZ_BKCF01000001.1"/>
</dbReference>
<accession>A0A5J4FVD6</accession>
<evidence type="ECO:0000256" key="3">
    <source>
        <dbReference type="ARBA" id="ARBA00022452"/>
    </source>
</evidence>
<evidence type="ECO:0000256" key="2">
    <source>
        <dbReference type="ARBA" id="ARBA00022448"/>
    </source>
</evidence>
<dbReference type="PANTHER" id="PTHR30069:SF29">
    <property type="entry name" value="HEMOGLOBIN AND HEMOGLOBIN-HAPTOGLOBIN-BINDING PROTEIN 1-RELATED"/>
    <property type="match status" value="1"/>
</dbReference>
<evidence type="ECO:0000256" key="10">
    <source>
        <dbReference type="PROSITE-ProRule" id="PRU01360"/>
    </source>
</evidence>
<feature type="domain" description="TonB-dependent receptor-like beta-barrel" evidence="13">
    <location>
        <begin position="332"/>
        <end position="776"/>
    </location>
</feature>
<dbReference type="Gene3D" id="2.40.170.20">
    <property type="entry name" value="TonB-dependent receptor, beta-barrel domain"/>
    <property type="match status" value="1"/>
</dbReference>
<evidence type="ECO:0000256" key="5">
    <source>
        <dbReference type="ARBA" id="ARBA00022729"/>
    </source>
</evidence>
<dbReference type="CDD" id="cd01347">
    <property type="entry name" value="ligand_gated_channel"/>
    <property type="match status" value="1"/>
</dbReference>
<dbReference type="Pfam" id="PF07715">
    <property type="entry name" value="Plug"/>
    <property type="match status" value="1"/>
</dbReference>
<keyword evidence="16" id="KW-1185">Reference proteome</keyword>
<dbReference type="InterPro" id="IPR036942">
    <property type="entry name" value="Beta-barrel_TonB_sf"/>
</dbReference>
<organism evidence="15 16">
    <name type="scientific">Patiriisocius marinistellae</name>
    <dbReference type="NCBI Taxonomy" id="2494560"/>
    <lineage>
        <taxon>Bacteria</taxon>
        <taxon>Pseudomonadati</taxon>
        <taxon>Bacteroidota</taxon>
        <taxon>Flavobacteriia</taxon>
        <taxon>Flavobacteriales</taxon>
        <taxon>Flavobacteriaceae</taxon>
        <taxon>Patiriisocius</taxon>
    </lineage>
</organism>
<dbReference type="InterPro" id="IPR010917">
    <property type="entry name" value="TonB_rcpt_CS"/>
</dbReference>
<evidence type="ECO:0000256" key="7">
    <source>
        <dbReference type="ARBA" id="ARBA00023136"/>
    </source>
</evidence>
<dbReference type="InterPro" id="IPR012910">
    <property type="entry name" value="Plug_dom"/>
</dbReference>
<dbReference type="InterPro" id="IPR039426">
    <property type="entry name" value="TonB-dep_rcpt-like"/>
</dbReference>
<proteinExistence type="inferred from homology"/>
<evidence type="ECO:0000256" key="4">
    <source>
        <dbReference type="ARBA" id="ARBA00022692"/>
    </source>
</evidence>
<feature type="chain" id="PRO_5023916769" description="TonB-dependent receptor" evidence="12">
    <location>
        <begin position="21"/>
        <end position="803"/>
    </location>
</feature>
<dbReference type="PANTHER" id="PTHR30069">
    <property type="entry name" value="TONB-DEPENDENT OUTER MEMBRANE RECEPTOR"/>
    <property type="match status" value="1"/>
</dbReference>
<protein>
    <recommendedName>
        <fullName evidence="17">TonB-dependent receptor</fullName>
    </recommendedName>
</protein>
<comment type="caution">
    <text evidence="15">The sequence shown here is derived from an EMBL/GenBank/DDBJ whole genome shotgun (WGS) entry which is preliminary data.</text>
</comment>
<gene>
    <name evidence="15" type="ORF">ULMS_05520</name>
</gene>
<evidence type="ECO:0000256" key="9">
    <source>
        <dbReference type="ARBA" id="ARBA00023237"/>
    </source>
</evidence>
<feature type="domain" description="TonB-dependent receptor plug" evidence="14">
    <location>
        <begin position="114"/>
        <end position="221"/>
    </location>
</feature>
<keyword evidence="8" id="KW-0675">Receptor</keyword>
<dbReference type="GO" id="GO:0015344">
    <property type="term" value="F:siderophore uptake transmembrane transporter activity"/>
    <property type="evidence" value="ECO:0007669"/>
    <property type="project" value="TreeGrafter"/>
</dbReference>
<comment type="subcellular location">
    <subcellularLocation>
        <location evidence="1 10">Cell outer membrane</location>
        <topology evidence="1 10">Multi-pass membrane protein</topology>
    </subcellularLocation>
</comment>
<name>A0A5J4FVD6_9FLAO</name>
<dbReference type="PROSITE" id="PS52016">
    <property type="entry name" value="TONB_DEPENDENT_REC_3"/>
    <property type="match status" value="1"/>
</dbReference>
<evidence type="ECO:0000313" key="16">
    <source>
        <dbReference type="Proteomes" id="UP000326994"/>
    </source>
</evidence>
<evidence type="ECO:0000256" key="12">
    <source>
        <dbReference type="SAM" id="SignalP"/>
    </source>
</evidence>